<feature type="compositionally biased region" description="Pro residues" evidence="1">
    <location>
        <begin position="28"/>
        <end position="38"/>
    </location>
</feature>
<proteinExistence type="predicted"/>
<evidence type="ECO:0000313" key="2">
    <source>
        <dbReference type="EMBL" id="KZV40679.1"/>
    </source>
</evidence>
<name>A0A2Z7C2E6_9LAMI</name>
<dbReference type="Proteomes" id="UP000250235">
    <property type="component" value="Unassembled WGS sequence"/>
</dbReference>
<feature type="region of interest" description="Disordered" evidence="1">
    <location>
        <begin position="116"/>
        <end position="177"/>
    </location>
</feature>
<organism evidence="2 3">
    <name type="scientific">Dorcoceras hygrometricum</name>
    <dbReference type="NCBI Taxonomy" id="472368"/>
    <lineage>
        <taxon>Eukaryota</taxon>
        <taxon>Viridiplantae</taxon>
        <taxon>Streptophyta</taxon>
        <taxon>Embryophyta</taxon>
        <taxon>Tracheophyta</taxon>
        <taxon>Spermatophyta</taxon>
        <taxon>Magnoliopsida</taxon>
        <taxon>eudicotyledons</taxon>
        <taxon>Gunneridae</taxon>
        <taxon>Pentapetalae</taxon>
        <taxon>asterids</taxon>
        <taxon>lamiids</taxon>
        <taxon>Lamiales</taxon>
        <taxon>Gesneriaceae</taxon>
        <taxon>Didymocarpoideae</taxon>
        <taxon>Trichosporeae</taxon>
        <taxon>Loxocarpinae</taxon>
        <taxon>Dorcoceras</taxon>
    </lineage>
</organism>
<evidence type="ECO:0000256" key="1">
    <source>
        <dbReference type="SAM" id="MobiDB-lite"/>
    </source>
</evidence>
<accession>A0A2Z7C2E6</accession>
<gene>
    <name evidence="2" type="ORF">F511_18435</name>
</gene>
<sequence length="177" mass="20292">MNLDLHDKVWCIRTTPPRRDRTQQDDATPPPPPPPPQLTPYERASMDMLAGITRLLERQSERPEKSHDEDVAERFRKKGLKEFAGTTDPLVAEEWIRSMETIYDYFSRGNRHFTVGGGRLRQSGPRPEGRLLRQPVLEGLTRSARTDSPRQVGRNKFRRNKAAAAATAFEERREAAT</sequence>
<feature type="region of interest" description="Disordered" evidence="1">
    <location>
        <begin position="13"/>
        <end position="83"/>
    </location>
</feature>
<keyword evidence="3" id="KW-1185">Reference proteome</keyword>
<dbReference type="OrthoDB" id="913391at2759"/>
<dbReference type="AlphaFoldDB" id="A0A2Z7C2E6"/>
<dbReference type="EMBL" id="KQ999890">
    <property type="protein sequence ID" value="KZV40679.1"/>
    <property type="molecule type" value="Genomic_DNA"/>
</dbReference>
<feature type="compositionally biased region" description="Basic and acidic residues" evidence="1">
    <location>
        <begin position="55"/>
        <end position="74"/>
    </location>
</feature>
<reference evidence="2 3" key="1">
    <citation type="journal article" date="2015" name="Proc. Natl. Acad. Sci. U.S.A.">
        <title>The resurrection genome of Boea hygrometrica: A blueprint for survival of dehydration.</title>
        <authorList>
            <person name="Xiao L."/>
            <person name="Yang G."/>
            <person name="Zhang L."/>
            <person name="Yang X."/>
            <person name="Zhao S."/>
            <person name="Ji Z."/>
            <person name="Zhou Q."/>
            <person name="Hu M."/>
            <person name="Wang Y."/>
            <person name="Chen M."/>
            <person name="Xu Y."/>
            <person name="Jin H."/>
            <person name="Xiao X."/>
            <person name="Hu G."/>
            <person name="Bao F."/>
            <person name="Hu Y."/>
            <person name="Wan P."/>
            <person name="Li L."/>
            <person name="Deng X."/>
            <person name="Kuang T."/>
            <person name="Xiang C."/>
            <person name="Zhu J.K."/>
            <person name="Oliver M.J."/>
            <person name="He Y."/>
        </authorList>
    </citation>
    <scope>NUCLEOTIDE SEQUENCE [LARGE SCALE GENOMIC DNA]</scope>
    <source>
        <strain evidence="3">cv. XS01</strain>
    </source>
</reference>
<evidence type="ECO:0000313" key="3">
    <source>
        <dbReference type="Proteomes" id="UP000250235"/>
    </source>
</evidence>
<protein>
    <submittedName>
        <fullName evidence="2">Uncharacterized protein</fullName>
    </submittedName>
</protein>